<dbReference type="AlphaFoldDB" id="A0A0B7AMU1"/>
<proteinExistence type="predicted"/>
<reference evidence="1" key="1">
    <citation type="submission" date="2014-12" db="EMBL/GenBank/DDBJ databases">
        <title>Insight into the proteome of Arion vulgaris.</title>
        <authorList>
            <person name="Aradska J."/>
            <person name="Bulat T."/>
            <person name="Smidak R."/>
            <person name="Sarate P."/>
            <person name="Gangsoo J."/>
            <person name="Sialana F."/>
            <person name="Bilban M."/>
            <person name="Lubec G."/>
        </authorList>
    </citation>
    <scope>NUCLEOTIDE SEQUENCE</scope>
    <source>
        <tissue evidence="1">Skin</tissue>
    </source>
</reference>
<gene>
    <name evidence="1" type="primary">ORF131001</name>
</gene>
<name>A0A0B7AMU1_9EUPU</name>
<protein>
    <submittedName>
        <fullName evidence="1">Uncharacterized protein</fullName>
    </submittedName>
</protein>
<accession>A0A0B7AMU1</accession>
<feature type="non-terminal residue" evidence="1">
    <location>
        <position position="1"/>
    </location>
</feature>
<organism evidence="1">
    <name type="scientific">Arion vulgaris</name>
    <dbReference type="NCBI Taxonomy" id="1028688"/>
    <lineage>
        <taxon>Eukaryota</taxon>
        <taxon>Metazoa</taxon>
        <taxon>Spiralia</taxon>
        <taxon>Lophotrochozoa</taxon>
        <taxon>Mollusca</taxon>
        <taxon>Gastropoda</taxon>
        <taxon>Heterobranchia</taxon>
        <taxon>Euthyneura</taxon>
        <taxon>Panpulmonata</taxon>
        <taxon>Eupulmonata</taxon>
        <taxon>Stylommatophora</taxon>
        <taxon>Helicina</taxon>
        <taxon>Arionoidea</taxon>
        <taxon>Arionidae</taxon>
        <taxon>Arion</taxon>
    </lineage>
</organism>
<evidence type="ECO:0000313" key="1">
    <source>
        <dbReference type="EMBL" id="CEK82349.1"/>
    </source>
</evidence>
<sequence>CILMHCFGILESLNHGSDQTLTILFWKMRQSPQPQKYTLHLSKRIGVFTLFYYSVRGTEMAYNRKTFWDQSHRQDKPSSGQSTIL</sequence>
<dbReference type="EMBL" id="HACG01035484">
    <property type="protein sequence ID" value="CEK82349.1"/>
    <property type="molecule type" value="Transcribed_RNA"/>
</dbReference>